<dbReference type="SUPFAM" id="SSF52833">
    <property type="entry name" value="Thioredoxin-like"/>
    <property type="match status" value="2"/>
</dbReference>
<dbReference type="Pfam" id="PF00085">
    <property type="entry name" value="Thioredoxin"/>
    <property type="match status" value="1"/>
</dbReference>
<dbReference type="STRING" id="988480.A0A075AV72"/>
<dbReference type="PANTHER" id="PTHR45815:SF3">
    <property type="entry name" value="PROTEIN DISULFIDE-ISOMERASE A6"/>
    <property type="match status" value="1"/>
</dbReference>
<dbReference type="Proteomes" id="UP000281549">
    <property type="component" value="Unassembled WGS sequence"/>
</dbReference>
<reference evidence="2 4" key="1">
    <citation type="journal article" date="2013" name="Curr. Biol.">
        <title>Shared signatures of parasitism and phylogenomics unite Cryptomycota and microsporidia.</title>
        <authorList>
            <person name="James T.Y."/>
            <person name="Pelin A."/>
            <person name="Bonen L."/>
            <person name="Ahrendt S."/>
            <person name="Sain D."/>
            <person name="Corradi N."/>
            <person name="Stajich J.E."/>
        </authorList>
    </citation>
    <scope>NUCLEOTIDE SEQUENCE [LARGE SCALE GENOMIC DNA]</scope>
    <source>
        <strain evidence="2 4">CSF55</strain>
        <strain evidence="2 4">CSF55</strain>
    </source>
</reference>
<evidence type="ECO:0000313" key="3">
    <source>
        <dbReference type="EMBL" id="RKP20501.1"/>
    </source>
</evidence>
<evidence type="ECO:0000259" key="1">
    <source>
        <dbReference type="PROSITE" id="PS51352"/>
    </source>
</evidence>
<dbReference type="GO" id="GO:0015035">
    <property type="term" value="F:protein-disulfide reductase activity"/>
    <property type="evidence" value="ECO:0007669"/>
    <property type="project" value="TreeGrafter"/>
</dbReference>
<accession>A0A075AV72</accession>
<dbReference type="HOGENOM" id="CLU_534361_0_0_1"/>
<gene>
    <name evidence="2" type="ORF">O9G_001829</name>
    <name evidence="3" type="ORF">ROZALSC1DRAFT_28005</name>
</gene>
<dbReference type="Proteomes" id="UP000030755">
    <property type="component" value="Unassembled WGS sequence"/>
</dbReference>
<protein>
    <submittedName>
        <fullName evidence="2 3">Thioredoxin domain-containing protein</fullName>
    </submittedName>
</protein>
<dbReference type="EMBL" id="ML005054">
    <property type="protein sequence ID" value="RKP20501.1"/>
    <property type="molecule type" value="Genomic_DNA"/>
</dbReference>
<evidence type="ECO:0000313" key="5">
    <source>
        <dbReference type="Proteomes" id="UP000281549"/>
    </source>
</evidence>
<dbReference type="EMBL" id="KE560971">
    <property type="protein sequence ID" value="EPZ34216.1"/>
    <property type="molecule type" value="Genomic_DNA"/>
</dbReference>
<organism evidence="2 4">
    <name type="scientific">Rozella allomycis (strain CSF55)</name>
    <dbReference type="NCBI Taxonomy" id="988480"/>
    <lineage>
        <taxon>Eukaryota</taxon>
        <taxon>Fungi</taxon>
        <taxon>Fungi incertae sedis</taxon>
        <taxon>Cryptomycota</taxon>
        <taxon>Cryptomycota incertae sedis</taxon>
        <taxon>Rozella</taxon>
    </lineage>
</organism>
<dbReference type="PROSITE" id="PS51352">
    <property type="entry name" value="THIOREDOXIN_2"/>
    <property type="match status" value="1"/>
</dbReference>
<keyword evidence="4" id="KW-1185">Reference proteome</keyword>
<reference evidence="5" key="2">
    <citation type="journal article" date="2018" name="Nat. Microbiol.">
        <title>Leveraging single-cell genomics to expand the fungal tree of life.</title>
        <authorList>
            <person name="Ahrendt S.R."/>
            <person name="Quandt C.A."/>
            <person name="Ciobanu D."/>
            <person name="Clum A."/>
            <person name="Salamov A."/>
            <person name="Andreopoulos B."/>
            <person name="Cheng J.F."/>
            <person name="Woyke T."/>
            <person name="Pelin A."/>
            <person name="Henrissat B."/>
            <person name="Reynolds N.K."/>
            <person name="Benny G.L."/>
            <person name="Smith M.E."/>
            <person name="James T.Y."/>
            <person name="Grigoriev I.V."/>
        </authorList>
    </citation>
    <scope>NUCLEOTIDE SEQUENCE [LARGE SCALE GENOMIC DNA]</scope>
    <source>
        <strain evidence="5">CSF55</strain>
    </source>
</reference>
<feature type="domain" description="Thioredoxin" evidence="1">
    <location>
        <begin position="211"/>
        <end position="379"/>
    </location>
</feature>
<dbReference type="GO" id="GO:0005788">
    <property type="term" value="C:endoplasmic reticulum lumen"/>
    <property type="evidence" value="ECO:0007669"/>
    <property type="project" value="TreeGrafter"/>
</dbReference>
<name>A0A075AV72_ROZAC</name>
<dbReference type="AlphaFoldDB" id="A0A075AV72"/>
<dbReference type="PANTHER" id="PTHR45815">
    <property type="entry name" value="PROTEIN DISULFIDE-ISOMERASE A6"/>
    <property type="match status" value="1"/>
</dbReference>
<dbReference type="Gene3D" id="3.40.30.10">
    <property type="entry name" value="Glutaredoxin"/>
    <property type="match status" value="2"/>
</dbReference>
<evidence type="ECO:0000313" key="4">
    <source>
        <dbReference type="Proteomes" id="UP000030755"/>
    </source>
</evidence>
<reference evidence="3" key="3">
    <citation type="submission" date="2018-08" db="EMBL/GenBank/DDBJ databases">
        <title>Leveraging single-cell genomics to expand the Fungal Tree of Life.</title>
        <authorList>
            <consortium name="DOE Joint Genome Institute"/>
            <person name="Ahrendt S.R."/>
            <person name="Quandt C.A."/>
            <person name="Ciobanu D."/>
            <person name="Clum A."/>
            <person name="Salamov A."/>
            <person name="Andreopoulos B."/>
            <person name="Cheng J.-F."/>
            <person name="Woyke T."/>
            <person name="Pelin A."/>
            <person name="Henrissat B."/>
            <person name="Reynolds N."/>
            <person name="Benny G.L."/>
            <person name="Smith M.E."/>
            <person name="James T.Y."/>
            <person name="Grigoriev I.V."/>
        </authorList>
    </citation>
    <scope>NUCLEOTIDE SEQUENCE</scope>
    <source>
        <strain evidence="3">CSF55</strain>
    </source>
</reference>
<dbReference type="InterPro" id="IPR036249">
    <property type="entry name" value="Thioredoxin-like_sf"/>
</dbReference>
<sequence>MMLPRPNKKNGESNKDSKLMLINHRLAKEASAYKAFSRKLQEEKVALQNQNLEQLEKINSLLIDQYSSNSVLKNFLNYVDEVVYCLEHRLKEAKIENRMFIDSSIKNSYMYESTYQRTDKTNNSRVFKRWNFVVFLIRLSKPPSLDVIHETVSEEDDRDDMQSELSHERIETERSDGDCSFENIDPNVNILEYAPSIEKLLEDNCRESDSFKLSQYLPYTTKSPTAKYDTKISDFGFMFQLVLQLCFFITSIYCGLYDSSSTVISLSPKNFSKRVLESASLALVEFYAPWCGHCKALAPEYQKAAKNLKNLIQITAVNCDEEKNKGICSEYNIKGFPTIKLFKTNTKKTTRAKVSKYSIDYQGPRKAKDIENFIKSNIQSFVKTLTSKPTEEKSSLAASKFFDDGKNSDKPRIILFSDKASVPFLFKALSADFYKKAIFGFVSNKDDVLVNEFKVESFPTILFFKNSKDKSPEIYSGEMKAKELKKYIKEYIKKASVVHDNNNIKEKPEL</sequence>
<evidence type="ECO:0000313" key="2">
    <source>
        <dbReference type="EMBL" id="EPZ34216.1"/>
    </source>
</evidence>
<dbReference type="InterPro" id="IPR017937">
    <property type="entry name" value="Thioredoxin_CS"/>
</dbReference>
<dbReference type="OrthoDB" id="74910at2759"/>
<dbReference type="PROSITE" id="PS00194">
    <property type="entry name" value="THIOREDOXIN_1"/>
    <property type="match status" value="1"/>
</dbReference>
<dbReference type="PRINTS" id="PR00421">
    <property type="entry name" value="THIOREDOXIN"/>
</dbReference>
<dbReference type="InterPro" id="IPR013766">
    <property type="entry name" value="Thioredoxin_domain"/>
</dbReference>
<proteinExistence type="predicted"/>
<dbReference type="GO" id="GO:0034976">
    <property type="term" value="P:response to endoplasmic reticulum stress"/>
    <property type="evidence" value="ECO:0007669"/>
    <property type="project" value="TreeGrafter"/>
</dbReference>